<gene>
    <name evidence="4" type="ORF">S7S_00525</name>
</gene>
<dbReference type="Pfam" id="PF13505">
    <property type="entry name" value="OMP_b-brl"/>
    <property type="match status" value="1"/>
</dbReference>
<accession>A0A0B4XET9</accession>
<sequence length="176" mass="19387">MKKVCAAVAAAAMGMWGGVQAQDFPQGYIGISYAQPEQNDRFFGDDRFDTGDVFFRLGGHLNEIFDTELRAGTTISTKTGSGREFGHDYIVSIMLRAGYDIGPVRPYAAVGLTYGKEWLELANGSKFRETFDDVSYAVGMDISLGKRIGVNAEYVQYYDIGNVTLKGPSFGAIWRF</sequence>
<reference evidence="4 5" key="1">
    <citation type="journal article" date="2012" name="J. Bacteriol.">
        <title>Genome sequence of an alkane-degrading bacterium, Alcanivorax pacificus type strain W11-5, isolated from deep sea sediment.</title>
        <authorList>
            <person name="Lai Q."/>
            <person name="Shao Z."/>
        </authorList>
    </citation>
    <scope>NUCLEOTIDE SEQUENCE [LARGE SCALE GENOMIC DNA]</scope>
    <source>
        <strain evidence="4 5">W11-5</strain>
    </source>
</reference>
<dbReference type="EMBL" id="CP004387">
    <property type="protein sequence ID" value="AJD46529.1"/>
    <property type="molecule type" value="Genomic_DNA"/>
</dbReference>
<name>A0A0B4XET9_9GAMM</name>
<protein>
    <recommendedName>
        <fullName evidence="3">Outer membrane protein beta-barrel domain-containing protein</fullName>
    </recommendedName>
</protein>
<evidence type="ECO:0000256" key="1">
    <source>
        <dbReference type="ARBA" id="ARBA00022729"/>
    </source>
</evidence>
<evidence type="ECO:0000313" key="4">
    <source>
        <dbReference type="EMBL" id="AJD46529.1"/>
    </source>
</evidence>
<dbReference type="OrthoDB" id="5901526at2"/>
<feature type="domain" description="Outer membrane protein beta-barrel" evidence="3">
    <location>
        <begin position="8"/>
        <end position="176"/>
    </location>
</feature>
<evidence type="ECO:0000256" key="2">
    <source>
        <dbReference type="SAM" id="SignalP"/>
    </source>
</evidence>
<dbReference type="STRING" id="391936.S7S_00525"/>
<keyword evidence="5" id="KW-1185">Reference proteome</keyword>
<dbReference type="InterPro" id="IPR011250">
    <property type="entry name" value="OMP/PagP_B-barrel"/>
</dbReference>
<dbReference type="KEGG" id="apac:S7S_00525"/>
<dbReference type="Proteomes" id="UP000006764">
    <property type="component" value="Chromosome"/>
</dbReference>
<dbReference type="SUPFAM" id="SSF56925">
    <property type="entry name" value="OMPA-like"/>
    <property type="match status" value="1"/>
</dbReference>
<evidence type="ECO:0000313" key="5">
    <source>
        <dbReference type="Proteomes" id="UP000006764"/>
    </source>
</evidence>
<dbReference type="RefSeq" id="WP_008739090.1">
    <property type="nucleotide sequence ID" value="NZ_CP004387.1"/>
</dbReference>
<feature type="chain" id="PRO_5002111174" description="Outer membrane protein beta-barrel domain-containing protein" evidence="2">
    <location>
        <begin position="22"/>
        <end position="176"/>
    </location>
</feature>
<dbReference type="InterPro" id="IPR027385">
    <property type="entry name" value="Beta-barrel_OMP"/>
</dbReference>
<dbReference type="AlphaFoldDB" id="A0A0B4XET9"/>
<dbReference type="Gene3D" id="2.40.160.20">
    <property type="match status" value="1"/>
</dbReference>
<organism evidence="4 5">
    <name type="scientific">Isoalcanivorax pacificus W11-5</name>
    <dbReference type="NCBI Taxonomy" id="391936"/>
    <lineage>
        <taxon>Bacteria</taxon>
        <taxon>Pseudomonadati</taxon>
        <taxon>Pseudomonadota</taxon>
        <taxon>Gammaproteobacteria</taxon>
        <taxon>Oceanospirillales</taxon>
        <taxon>Alcanivoracaceae</taxon>
        <taxon>Isoalcanivorax</taxon>
    </lineage>
</organism>
<keyword evidence="1 2" id="KW-0732">Signal</keyword>
<proteinExistence type="predicted"/>
<evidence type="ECO:0000259" key="3">
    <source>
        <dbReference type="Pfam" id="PF13505"/>
    </source>
</evidence>
<dbReference type="HOGENOM" id="CLU_117501_0_0_6"/>
<feature type="signal peptide" evidence="2">
    <location>
        <begin position="1"/>
        <end position="21"/>
    </location>
</feature>